<dbReference type="AlphaFoldDB" id="A0AAW4FT12"/>
<dbReference type="EMBL" id="WXFA01000024">
    <property type="protein sequence ID" value="MBM3094322.1"/>
    <property type="molecule type" value="Genomic_DNA"/>
</dbReference>
<organism evidence="1 2">
    <name type="scientific">Ensifer canadensis</name>
    <dbReference type="NCBI Taxonomy" id="555315"/>
    <lineage>
        <taxon>Bacteria</taxon>
        <taxon>Pseudomonadati</taxon>
        <taxon>Pseudomonadota</taxon>
        <taxon>Alphaproteobacteria</taxon>
        <taxon>Hyphomicrobiales</taxon>
        <taxon>Rhizobiaceae</taxon>
        <taxon>Sinorhizobium/Ensifer group</taxon>
        <taxon>Ensifer</taxon>
    </lineage>
</organism>
<evidence type="ECO:0000313" key="1">
    <source>
        <dbReference type="EMBL" id="MBM3094322.1"/>
    </source>
</evidence>
<reference evidence="1 2" key="1">
    <citation type="submission" date="2020-01" db="EMBL/GenBank/DDBJ databases">
        <title>Draft genome assembly of Ensifer adhaerens T173.</title>
        <authorList>
            <person name="Craig J.E."/>
            <person name="Stinchcombe J.R."/>
        </authorList>
    </citation>
    <scope>NUCLEOTIDE SEQUENCE [LARGE SCALE GENOMIC DNA]</scope>
    <source>
        <strain evidence="1 2">T173</strain>
    </source>
</reference>
<name>A0AAW4FT12_9HYPH</name>
<proteinExistence type="predicted"/>
<dbReference type="Proteomes" id="UP000744980">
    <property type="component" value="Unassembled WGS sequence"/>
</dbReference>
<protein>
    <submittedName>
        <fullName evidence="1">Uncharacterized protein</fullName>
    </submittedName>
</protein>
<comment type="caution">
    <text evidence="1">The sequence shown here is derived from an EMBL/GenBank/DDBJ whole genome shotgun (WGS) entry which is preliminary data.</text>
</comment>
<evidence type="ECO:0000313" key="2">
    <source>
        <dbReference type="Proteomes" id="UP000744980"/>
    </source>
</evidence>
<gene>
    <name evidence="1" type="ORF">GFB56_26620</name>
</gene>
<sequence length="72" mass="7576">MRADQVGYGTAAALLPIFELIEAHVFAAKRLFGDDTTTPTQACRPVGSTCPSPPASRRQGCAWGQAIELISG</sequence>
<accession>A0AAW4FT12</accession>
<keyword evidence="2" id="KW-1185">Reference proteome</keyword>